<feature type="region of interest" description="Disordered" evidence="1">
    <location>
        <begin position="1"/>
        <end position="26"/>
    </location>
</feature>
<name>A0A8J4DP39_9ACTN</name>
<dbReference type="AlphaFoldDB" id="A0A8J4DP39"/>
<feature type="domain" description="TipAS antibiotic-recognition" evidence="2">
    <location>
        <begin position="5"/>
        <end position="121"/>
    </location>
</feature>
<organism evidence="3 4">
    <name type="scientific">Virgisporangium aliadipatigenens</name>
    <dbReference type="NCBI Taxonomy" id="741659"/>
    <lineage>
        <taxon>Bacteria</taxon>
        <taxon>Bacillati</taxon>
        <taxon>Actinomycetota</taxon>
        <taxon>Actinomycetes</taxon>
        <taxon>Micromonosporales</taxon>
        <taxon>Micromonosporaceae</taxon>
        <taxon>Virgisporangium</taxon>
    </lineage>
</organism>
<evidence type="ECO:0000313" key="3">
    <source>
        <dbReference type="EMBL" id="GIJ45550.1"/>
    </source>
</evidence>
<dbReference type="SUPFAM" id="SSF89082">
    <property type="entry name" value="Antibiotic binding domain of TipA-like multidrug resistance regulators"/>
    <property type="match status" value="1"/>
</dbReference>
<sequence length="130" mass="14773">MENPYADEARERWGDTDAYRESQRRASTYTPADWERIKAEGAEVSRRLVAALHAGTPADDPAVMELAEEHRRQISRWFYECGYDIHRGLADMYVADPRFTATYEEQAPGLARYLHDAIHANAARAQGSSV</sequence>
<evidence type="ECO:0000313" key="4">
    <source>
        <dbReference type="Proteomes" id="UP000619260"/>
    </source>
</evidence>
<evidence type="ECO:0000256" key="1">
    <source>
        <dbReference type="SAM" id="MobiDB-lite"/>
    </source>
</evidence>
<dbReference type="Proteomes" id="UP000619260">
    <property type="component" value="Unassembled WGS sequence"/>
</dbReference>
<proteinExistence type="predicted"/>
<dbReference type="RefSeq" id="WP_203899074.1">
    <property type="nucleotide sequence ID" value="NZ_BOPF01000007.1"/>
</dbReference>
<dbReference type="InterPro" id="IPR012925">
    <property type="entry name" value="TipAS_dom"/>
</dbReference>
<dbReference type="Gene3D" id="1.10.490.50">
    <property type="entry name" value="Antibiotic binding domain of TipA-like multidrug resistance regulators"/>
    <property type="match status" value="1"/>
</dbReference>
<evidence type="ECO:0000259" key="2">
    <source>
        <dbReference type="Pfam" id="PF07739"/>
    </source>
</evidence>
<gene>
    <name evidence="3" type="ORF">Val02_24360</name>
</gene>
<keyword evidence="4" id="KW-1185">Reference proteome</keyword>
<reference evidence="3" key="1">
    <citation type="submission" date="2021-01" db="EMBL/GenBank/DDBJ databases">
        <title>Whole genome shotgun sequence of Virgisporangium aliadipatigenens NBRC 105644.</title>
        <authorList>
            <person name="Komaki H."/>
            <person name="Tamura T."/>
        </authorList>
    </citation>
    <scope>NUCLEOTIDE SEQUENCE</scope>
    <source>
        <strain evidence="3">NBRC 105644</strain>
    </source>
</reference>
<protein>
    <recommendedName>
        <fullName evidence="2">TipAS antibiotic-recognition domain-containing protein</fullName>
    </recommendedName>
</protein>
<feature type="compositionally biased region" description="Basic and acidic residues" evidence="1">
    <location>
        <begin position="7"/>
        <end position="24"/>
    </location>
</feature>
<dbReference type="EMBL" id="BOPF01000007">
    <property type="protein sequence ID" value="GIJ45550.1"/>
    <property type="molecule type" value="Genomic_DNA"/>
</dbReference>
<comment type="caution">
    <text evidence="3">The sequence shown here is derived from an EMBL/GenBank/DDBJ whole genome shotgun (WGS) entry which is preliminary data.</text>
</comment>
<dbReference type="InterPro" id="IPR036244">
    <property type="entry name" value="TipA-like_antibiotic-bd"/>
</dbReference>
<accession>A0A8J4DP39</accession>
<dbReference type="Pfam" id="PF07739">
    <property type="entry name" value="TipAS"/>
    <property type="match status" value="1"/>
</dbReference>